<evidence type="ECO:0008006" key="12">
    <source>
        <dbReference type="Google" id="ProtNLM"/>
    </source>
</evidence>
<sequence length="1802" mass="196308">MEGQTNTIFVRNLAVQANEQNLRDLFSRLDRVLNVQIMTFPGTSLRYARVDFGTSNGVTAAHSLNGQPFHGVPLTVSVTDPVAANASATAPAPLPNLGVPAAQQLVGAVTSIRPQPGVGVTTIGGGVRDSGEEMILNRTVYVSGLANQVTLEEVRGMFGHFGEIKESSIDVSPYDQCQFALVEFQNEAAAQEAIRVGEIPYRGRVVRVEKSKETVKLYPPTDVVFGKPMTIGRHVTPLLPGNPGSQISGAMRTRRDEIIDEVGEAAMQIEDWLESRGSQEGTRDTAADGRGRAIGADQETIDLGIEESQEVAMNDRNHGAIGTLGHQDTRSQLAMMKPSIGGKCAAKGAEEEELEHVRSPMLRRAAISDSKLFWLWSPSGGASGVMLCSSRRAADGGVMLCSSLRAADGGIILAFGRVCGGDNYRWTVTVEATEQKYDYRYHHKQQQQQQQQYRPNGLLRWRRECSSFWAGGGLAYGTSVGIPVRAAGFSYRDCCPQCPVVLIASGGGKEAVSHAQYGQDIFIAEHFDCDTGTPRRYLDIGAFDGTNLSSTYVLERHFNFITGICIDAHPNNFDGRGCEVVKAVVGSADGDEVTFRRVSAGLLDSQENSGSVSWVVGDHSQMERTREGLYVDEKSITRSIRSILQDADWPVGPIDFVSLDVEGSELAVLQGFPFDEYCVRLWLIEEQSPMPAANVSEFMMNLGYSAGQLVGLDRVYTPNFECCFRSAPSCTCSSGAASVNPRRCHQHEIGALLSNQKGDAMTASHHHLTGTSPNALPCYNVTYQFDGGVPVDPLTIDVSCSQVSATPGVPLARLQCLNGVWAPIDSRSCRSADGMVWALELPSAQAAVAELRLFEDARCTREWSIEEVVEPEEASEENLYDGRPDTFYSFPREDRDVRTIYLHLRLPIRKVECVTIREVGGLASQSFTLSKWAGSRWQRLATVRVEEDTNENGGAWSTLDTSSPVITCIENPVEEKYWVQFGPGDVVAGSERTVTCAQGFASSLSAVTQSLTITCLSSGRWSPWPIPTEDLLCEPSDPYLVGGPVGDDPARPIDGDGGNGSLAVLAGAIVAMLGAALFCYAARRVVRKKRVEWLERRDRQMAAIGVKALEGSAGRELPPLPATVKVEVGSRGREAGTSQGSSGAATDDEAVQRGLSSYRDEPGRIRELTALSAVLGDRPLESDVVLDLADAPPPPVPRALPRTTSDLSLRRLDAVTIGRRGRSGRKRSTRRSQSHTSSRPSALLNSPFMGPAAMLLLTFPLLSTITALAAADSELFAVPSRIRFSKPLVGSSAPSGRYGASLIPMGEDSLYLIGGCTLRGDGTKQLHNDMWELRLGTDNSAEWALLETSAPWSPRMLHAVVQLDDGSLLLSGGETKEGLASDVWQYSPETNQWRLVVETAPWKGRAGHVMSVAEDYVYLSGGFVNQRSEGNCDLWRASPFVLERWKLVSSYSAAKTCPVLPGYAVPPRAASETISMFGGRSVRMLDSQVTFHNAEWSVTPSDVSYSGWRMVRSKARWEPRFAPGVAANEDAVVLVGGQTCKANSEEKTCDPEPLADIWVRMKGMEWIPAPDDLPKAVAFPAVAALTNKIVVFGGRGAETTVDDLYVTCDYGYQVDPASWDCQLCPNGTLPGRFGVCLEENEMRRTPREIAETDMRRRLHERASQKTTADKINDFFVVVLLICFFILGTYLSSRKATWKQEQARLKEEEEKRLEEEKERAETEKTSGKKKQKNKHHKESKATAIEDKGPESPATSEESVESSKVEMVAAGESEKPEEASSSSSQLRHRPLQSTTAKIRSRSLD</sequence>
<evidence type="ECO:0000259" key="9">
    <source>
        <dbReference type="PROSITE" id="PS50923"/>
    </source>
</evidence>
<dbReference type="PROSITE" id="PS50102">
    <property type="entry name" value="RRM"/>
    <property type="match status" value="2"/>
</dbReference>
<dbReference type="Pfam" id="PF24681">
    <property type="entry name" value="Kelch_KLHDC2_KLHL20_DRC7"/>
    <property type="match status" value="1"/>
</dbReference>
<dbReference type="SMART" id="SM00360">
    <property type="entry name" value="RRM"/>
    <property type="match status" value="2"/>
</dbReference>
<dbReference type="PANTHER" id="PTHR46093">
    <property type="entry name" value="ACYL-COA-BINDING DOMAIN-CONTAINING PROTEIN 5"/>
    <property type="match status" value="1"/>
</dbReference>
<dbReference type="PANTHER" id="PTHR46093:SF18">
    <property type="entry name" value="FIBRONECTIN TYPE-III DOMAIN-CONTAINING PROTEIN"/>
    <property type="match status" value="1"/>
</dbReference>
<feature type="domain" description="Sushi" evidence="9">
    <location>
        <begin position="966"/>
        <end position="1035"/>
    </location>
</feature>
<dbReference type="SUPFAM" id="SSF54928">
    <property type="entry name" value="RNA-binding domain, RBD"/>
    <property type="match status" value="2"/>
</dbReference>
<dbReference type="Gene3D" id="3.40.50.150">
    <property type="entry name" value="Vaccinia Virus protein VP39"/>
    <property type="match status" value="1"/>
</dbReference>
<dbReference type="Gene3D" id="2.120.10.80">
    <property type="entry name" value="Kelch-type beta propeller"/>
    <property type="match status" value="2"/>
</dbReference>
<dbReference type="InterPro" id="IPR029063">
    <property type="entry name" value="SAM-dependent_MTases_sf"/>
</dbReference>
<evidence type="ECO:0000256" key="5">
    <source>
        <dbReference type="PROSITE-ProRule" id="PRU00176"/>
    </source>
</evidence>
<dbReference type="InterPro" id="IPR006342">
    <property type="entry name" value="FkbM_mtfrase"/>
</dbReference>
<dbReference type="Pfam" id="PF00076">
    <property type="entry name" value="RRM_1"/>
    <property type="match status" value="2"/>
</dbReference>
<dbReference type="GO" id="GO:0003723">
    <property type="term" value="F:RNA binding"/>
    <property type="evidence" value="ECO:0007669"/>
    <property type="project" value="UniProtKB-UniRule"/>
</dbReference>
<feature type="domain" description="RRM" evidence="8">
    <location>
        <begin position="138"/>
        <end position="213"/>
    </location>
</feature>
<feature type="region of interest" description="Disordered" evidence="6">
    <location>
        <begin position="1127"/>
        <end position="1151"/>
    </location>
</feature>
<dbReference type="InterPro" id="IPR015915">
    <property type="entry name" value="Kelch-typ_b-propeller"/>
</dbReference>
<evidence type="ECO:0000256" key="4">
    <source>
        <dbReference type="ARBA" id="ARBA00023157"/>
    </source>
</evidence>
<dbReference type="Gene3D" id="3.30.70.330">
    <property type="match status" value="2"/>
</dbReference>
<dbReference type="InterPro" id="IPR035979">
    <property type="entry name" value="RBD_domain_sf"/>
</dbReference>
<reference evidence="10 11" key="1">
    <citation type="submission" date="2020-04" db="EMBL/GenBank/DDBJ databases">
        <title>Perkinsus olseni comparative genomics.</title>
        <authorList>
            <person name="Bogema D.R."/>
        </authorList>
    </citation>
    <scope>NUCLEOTIDE SEQUENCE [LARGE SCALE GENOMIC DNA]</scope>
    <source>
        <strain evidence="10">ATCC PRA-179</strain>
    </source>
</reference>
<dbReference type="EMBL" id="JABAHT010000028">
    <property type="protein sequence ID" value="KAF4669118.1"/>
    <property type="molecule type" value="Genomic_DNA"/>
</dbReference>
<keyword evidence="7" id="KW-1133">Transmembrane helix</keyword>
<keyword evidence="4" id="KW-1015">Disulfide bond</keyword>
<feature type="transmembrane region" description="Helical" evidence="7">
    <location>
        <begin position="1062"/>
        <end position="1082"/>
    </location>
</feature>
<keyword evidence="2" id="KW-0880">Kelch repeat</keyword>
<feature type="compositionally biased region" description="Basic residues" evidence="6">
    <location>
        <begin position="1726"/>
        <end position="1737"/>
    </location>
</feature>
<feature type="domain" description="RRM" evidence="8">
    <location>
        <begin position="6"/>
        <end position="81"/>
    </location>
</feature>
<dbReference type="InterPro" id="IPR000436">
    <property type="entry name" value="Sushi_SCR_CCP_dom"/>
</dbReference>
<evidence type="ECO:0000259" key="8">
    <source>
        <dbReference type="PROSITE" id="PS50102"/>
    </source>
</evidence>
<dbReference type="InterPro" id="IPR012677">
    <property type="entry name" value="Nucleotide-bd_a/b_plait_sf"/>
</dbReference>
<evidence type="ECO:0000256" key="1">
    <source>
        <dbReference type="ARBA" id="ARBA00004797"/>
    </source>
</evidence>
<keyword evidence="7" id="KW-0812">Transmembrane</keyword>
<protein>
    <recommendedName>
        <fullName evidence="12">RRM domain-containing protein</fullName>
    </recommendedName>
</protein>
<proteinExistence type="predicted"/>
<name>A0A7J6MC00_PEROL</name>
<feature type="transmembrane region" description="Helical" evidence="7">
    <location>
        <begin position="1248"/>
        <end position="1271"/>
    </location>
</feature>
<dbReference type="InterPro" id="IPR000504">
    <property type="entry name" value="RRM_dom"/>
</dbReference>
<gene>
    <name evidence="10" type="ORF">FOZ61_004954</name>
</gene>
<dbReference type="OrthoDB" id="416334at2759"/>
<evidence type="ECO:0000256" key="3">
    <source>
        <dbReference type="ARBA" id="ARBA00022737"/>
    </source>
</evidence>
<feature type="compositionally biased region" description="Basic residues" evidence="6">
    <location>
        <begin position="1219"/>
        <end position="1233"/>
    </location>
</feature>
<evidence type="ECO:0000256" key="2">
    <source>
        <dbReference type="ARBA" id="ARBA00022441"/>
    </source>
</evidence>
<keyword evidence="5" id="KW-0694">RNA-binding</keyword>
<keyword evidence="7" id="KW-0472">Membrane</keyword>
<feature type="compositionally biased region" description="Basic and acidic residues" evidence="6">
    <location>
        <begin position="1706"/>
        <end position="1725"/>
    </location>
</feature>
<feature type="transmembrane region" description="Helical" evidence="7">
    <location>
        <begin position="1674"/>
        <end position="1691"/>
    </location>
</feature>
<evidence type="ECO:0000313" key="11">
    <source>
        <dbReference type="Proteomes" id="UP000570595"/>
    </source>
</evidence>
<dbReference type="CDD" id="cd00033">
    <property type="entry name" value="CCP"/>
    <property type="match status" value="1"/>
</dbReference>
<dbReference type="SUPFAM" id="SSF117281">
    <property type="entry name" value="Kelch motif"/>
    <property type="match status" value="1"/>
</dbReference>
<comment type="caution">
    <text evidence="10">The sequence shown here is derived from an EMBL/GenBank/DDBJ whole genome shotgun (WGS) entry which is preliminary data.</text>
</comment>
<comment type="pathway">
    <text evidence="1">tRNA modification; wybutosine-tRNA(Phe) biosynthesis.</text>
</comment>
<accession>A0A7J6MC00</accession>
<dbReference type="CDD" id="cd00590">
    <property type="entry name" value="RRM_SF"/>
    <property type="match status" value="2"/>
</dbReference>
<feature type="region of interest" description="Disordered" evidence="6">
    <location>
        <begin position="1706"/>
        <end position="1802"/>
    </location>
</feature>
<feature type="region of interest" description="Disordered" evidence="6">
    <location>
        <begin position="1218"/>
        <end position="1244"/>
    </location>
</feature>
<feature type="compositionally biased region" description="Basic and acidic residues" evidence="6">
    <location>
        <begin position="1738"/>
        <end position="1748"/>
    </location>
</feature>
<evidence type="ECO:0000256" key="6">
    <source>
        <dbReference type="SAM" id="MobiDB-lite"/>
    </source>
</evidence>
<dbReference type="UniPathway" id="UPA00375"/>
<dbReference type="Proteomes" id="UP000570595">
    <property type="component" value="Unassembled WGS sequence"/>
</dbReference>
<keyword evidence="3" id="KW-0677">Repeat</keyword>
<evidence type="ECO:0000256" key="7">
    <source>
        <dbReference type="SAM" id="Phobius"/>
    </source>
</evidence>
<dbReference type="SUPFAM" id="SSF53335">
    <property type="entry name" value="S-adenosyl-L-methionine-dependent methyltransferases"/>
    <property type="match status" value="1"/>
</dbReference>
<dbReference type="PROSITE" id="PS50923">
    <property type="entry name" value="SUSHI"/>
    <property type="match status" value="1"/>
</dbReference>
<evidence type="ECO:0000313" key="10">
    <source>
        <dbReference type="EMBL" id="KAF4669118.1"/>
    </source>
</evidence>
<organism evidence="10 11">
    <name type="scientific">Perkinsus olseni</name>
    <name type="common">Perkinsus atlanticus</name>
    <dbReference type="NCBI Taxonomy" id="32597"/>
    <lineage>
        <taxon>Eukaryota</taxon>
        <taxon>Sar</taxon>
        <taxon>Alveolata</taxon>
        <taxon>Perkinsozoa</taxon>
        <taxon>Perkinsea</taxon>
        <taxon>Perkinsida</taxon>
        <taxon>Perkinsidae</taxon>
        <taxon>Perkinsus</taxon>
    </lineage>
</organism>
<dbReference type="Pfam" id="PF05050">
    <property type="entry name" value="Methyltransf_21"/>
    <property type="match status" value="1"/>
</dbReference>